<dbReference type="NCBIfam" id="NF003242">
    <property type="entry name" value="PRK04200.1"/>
    <property type="match status" value="1"/>
</dbReference>
<dbReference type="GO" id="GO:0004619">
    <property type="term" value="F:phosphoglycerate mutase activity"/>
    <property type="evidence" value="ECO:0007669"/>
    <property type="project" value="UniProtKB-EC"/>
</dbReference>
<dbReference type="PANTHER" id="PTHR31209">
    <property type="entry name" value="COFACTOR-INDEPENDENT PHOSPHOGLYCERATE MUTASE"/>
    <property type="match status" value="1"/>
</dbReference>
<comment type="catalytic activity">
    <reaction evidence="1">
        <text>(2R)-2-phosphoglycerate = (2R)-3-phosphoglycerate</text>
        <dbReference type="Rhea" id="RHEA:15901"/>
        <dbReference type="ChEBI" id="CHEBI:58272"/>
        <dbReference type="ChEBI" id="CHEBI:58289"/>
        <dbReference type="EC" id="5.4.2.12"/>
    </reaction>
</comment>
<dbReference type="Proteomes" id="UP000195975">
    <property type="component" value="Unassembled WGS sequence"/>
</dbReference>
<dbReference type="RefSeq" id="WP_021862263.1">
    <property type="nucleotide sequence ID" value="NZ_CAJLBM010000029.1"/>
</dbReference>
<dbReference type="Gene3D" id="3.30.70.2130">
    <property type="entry name" value="Metalloenzyme domain"/>
    <property type="match status" value="1"/>
</dbReference>
<dbReference type="AlphaFoldDB" id="A0A9Q5SP17"/>
<accession>A0A9Q5SP17</accession>
<keyword evidence="5" id="KW-0324">Glycolysis</keyword>
<dbReference type="SUPFAM" id="SSF53649">
    <property type="entry name" value="Alkaline phosphatase-like"/>
    <property type="match status" value="1"/>
</dbReference>
<dbReference type="EMBL" id="NFIJ01000026">
    <property type="protein sequence ID" value="OUO02815.1"/>
    <property type="molecule type" value="Genomic_DNA"/>
</dbReference>
<dbReference type="InterPro" id="IPR042253">
    <property type="entry name" value="Pglycerate_mutase_ApgM_sf"/>
</dbReference>
<dbReference type="Gene3D" id="3.40.720.10">
    <property type="entry name" value="Alkaline Phosphatase, subunit A"/>
    <property type="match status" value="1"/>
</dbReference>
<protein>
    <submittedName>
        <fullName evidence="8">Cofactor-independent phosphoglycerate mutase</fullName>
    </submittedName>
</protein>
<dbReference type="InterPro" id="IPR004456">
    <property type="entry name" value="Pglycerate_mutase_ApgM"/>
</dbReference>
<comment type="function">
    <text evidence="2">Catalyzes the interconversion of 2-phosphoglycerate and 3-phosphoglycerate.</text>
</comment>
<comment type="similarity">
    <text evidence="4">Belongs to the BPG-independent phosphoglycerate mutase family. A-PGAM subfamily.</text>
</comment>
<name>A0A9Q5SP17_9BACT</name>
<evidence type="ECO:0000256" key="4">
    <source>
        <dbReference type="ARBA" id="ARBA00005524"/>
    </source>
</evidence>
<reference evidence="9" key="1">
    <citation type="submission" date="2017-04" db="EMBL/GenBank/DDBJ databases">
        <title>Function of individual gut microbiota members based on whole genome sequencing of pure cultures obtained from chicken caecum.</title>
        <authorList>
            <person name="Medvecky M."/>
            <person name="Cejkova D."/>
            <person name="Polansky O."/>
            <person name="Karasova D."/>
            <person name="Kubasova T."/>
            <person name="Cizek A."/>
            <person name="Rychlik I."/>
        </authorList>
    </citation>
    <scope>NUCLEOTIDE SEQUENCE [LARGE SCALE GENOMIC DNA]</scope>
    <source>
        <strain evidence="9">An42</strain>
    </source>
</reference>
<evidence type="ECO:0000256" key="5">
    <source>
        <dbReference type="ARBA" id="ARBA00023152"/>
    </source>
</evidence>
<evidence type="ECO:0000256" key="1">
    <source>
        <dbReference type="ARBA" id="ARBA00000370"/>
    </source>
</evidence>
<gene>
    <name evidence="8" type="ORF">B5F96_16705</name>
</gene>
<dbReference type="PANTHER" id="PTHR31209:SF4">
    <property type="entry name" value="2,3-BISPHOSPHOGLYCERATE-INDEPENDENT PHOSPHOGLYCERATE MUTASE"/>
    <property type="match status" value="1"/>
</dbReference>
<evidence type="ECO:0000256" key="3">
    <source>
        <dbReference type="ARBA" id="ARBA00004921"/>
    </source>
</evidence>
<dbReference type="PIRSF" id="PIRSF006392">
    <property type="entry name" value="IPGAM_arch"/>
    <property type="match status" value="1"/>
</dbReference>
<organism evidence="8 9">
    <name type="scientific">Parabacteroides johnsonii</name>
    <dbReference type="NCBI Taxonomy" id="387661"/>
    <lineage>
        <taxon>Bacteria</taxon>
        <taxon>Pseudomonadati</taxon>
        <taxon>Bacteroidota</taxon>
        <taxon>Bacteroidia</taxon>
        <taxon>Bacteroidales</taxon>
        <taxon>Tannerellaceae</taxon>
        <taxon>Parabacteroides</taxon>
    </lineage>
</organism>
<comment type="pathway">
    <text evidence="3">Carbohydrate degradation.</text>
</comment>
<dbReference type="Pfam" id="PF01676">
    <property type="entry name" value="Metalloenzyme"/>
    <property type="match status" value="1"/>
</dbReference>
<dbReference type="GO" id="GO:0006096">
    <property type="term" value="P:glycolytic process"/>
    <property type="evidence" value="ECO:0007669"/>
    <property type="project" value="UniProtKB-KW"/>
</dbReference>
<dbReference type="NCBIfam" id="TIGR00306">
    <property type="entry name" value="apgM"/>
    <property type="match status" value="1"/>
</dbReference>
<feature type="domain" description="Metalloenzyme" evidence="7">
    <location>
        <begin position="1"/>
        <end position="384"/>
    </location>
</feature>
<dbReference type="InterPro" id="IPR023665">
    <property type="entry name" value="ApgAM_prokaryotes"/>
</dbReference>
<evidence type="ECO:0000256" key="2">
    <source>
        <dbReference type="ARBA" id="ARBA00002315"/>
    </source>
</evidence>
<sequence length="400" mass="44139">MKSIIILGDGMADEPIEALGGKTPMQYADTPYMDKLAEIGVTGRMKTVADGFHPGSEVANMAVLGYDLPTVYEGRGVLEAASIGYDLKPGEMAMRCNLICVEGDILKNHSSGHITTEEADELIRFLNKQLGSDRVHFHTGVSYRHLLVVKGGNKRLDCTPPHDVPLHPFLPLMIKPEIPEAQETADLLNDLILKSQEILKDHPVNLRRIAAGKDPANSIWPWSPGYRPAMQTMQEMYGFKQGSVISAVDLIRGIGVYAGLKVIDVEGATGLYDTNYEGKARAALEALKTNDFVYLHVEASDEAGHEGDIDLKIRTIENLDKRAIGIIFEELQKWDEPVAIAVLPDHPTPCAIRTHTNTPVPFLIYKPGQAPDSVTRFDEFSVLKGKYGILEKNEFIKELL</sequence>
<dbReference type="Pfam" id="PF10143">
    <property type="entry name" value="PhosphMutase"/>
    <property type="match status" value="1"/>
</dbReference>
<dbReference type="CDD" id="cd16011">
    <property type="entry name" value="iPGM_like"/>
    <property type="match status" value="1"/>
</dbReference>
<evidence type="ECO:0000313" key="8">
    <source>
        <dbReference type="EMBL" id="OUO02815.1"/>
    </source>
</evidence>
<dbReference type="InterPro" id="IPR017850">
    <property type="entry name" value="Alkaline_phosphatase_core_sf"/>
</dbReference>
<dbReference type="GO" id="GO:0046872">
    <property type="term" value="F:metal ion binding"/>
    <property type="evidence" value="ECO:0007669"/>
    <property type="project" value="InterPro"/>
</dbReference>
<keyword evidence="6" id="KW-0413">Isomerase</keyword>
<dbReference type="NCBIfam" id="TIGR02535">
    <property type="entry name" value="hyp_Hser_kinase"/>
    <property type="match status" value="1"/>
</dbReference>
<comment type="caution">
    <text evidence="8">The sequence shown here is derived from an EMBL/GenBank/DDBJ whole genome shotgun (WGS) entry which is preliminary data.</text>
</comment>
<evidence type="ECO:0000256" key="6">
    <source>
        <dbReference type="ARBA" id="ARBA00023235"/>
    </source>
</evidence>
<evidence type="ECO:0000313" key="9">
    <source>
        <dbReference type="Proteomes" id="UP000195975"/>
    </source>
</evidence>
<proteinExistence type="inferred from homology"/>
<dbReference type="InterPro" id="IPR006124">
    <property type="entry name" value="Metalloenzyme"/>
</dbReference>
<evidence type="ECO:0000259" key="7">
    <source>
        <dbReference type="Pfam" id="PF01676"/>
    </source>
</evidence>